<dbReference type="OrthoDB" id="9983560at2759"/>
<evidence type="ECO:0000256" key="2">
    <source>
        <dbReference type="ARBA" id="ARBA00023002"/>
    </source>
</evidence>
<evidence type="ECO:0000313" key="5">
    <source>
        <dbReference type="EMBL" id="KAF2201703.1"/>
    </source>
</evidence>
<dbReference type="AlphaFoldDB" id="A0A9P4JSE6"/>
<dbReference type="EMBL" id="ML993965">
    <property type="protein sequence ID" value="KAF2201703.1"/>
    <property type="molecule type" value="Genomic_DNA"/>
</dbReference>
<name>A0A9P4JSE6_9PLEO</name>
<dbReference type="InterPro" id="IPR016169">
    <property type="entry name" value="FAD-bd_PCMH_sub2"/>
</dbReference>
<dbReference type="PANTHER" id="PTHR13878">
    <property type="entry name" value="GULONOLACTONE OXIDASE"/>
    <property type="match status" value="1"/>
</dbReference>
<dbReference type="Gene3D" id="3.40.462.20">
    <property type="match status" value="1"/>
</dbReference>
<dbReference type="Proteomes" id="UP000799536">
    <property type="component" value="Unassembled WGS sequence"/>
</dbReference>
<feature type="chain" id="PRO_5040170377" evidence="3">
    <location>
        <begin position="24"/>
        <end position="663"/>
    </location>
</feature>
<keyword evidence="3" id="KW-0732">Signal</keyword>
<dbReference type="InterPro" id="IPR012951">
    <property type="entry name" value="BBE"/>
</dbReference>
<evidence type="ECO:0000313" key="6">
    <source>
        <dbReference type="Proteomes" id="UP000799536"/>
    </source>
</evidence>
<keyword evidence="2" id="KW-0560">Oxidoreductase</keyword>
<feature type="domain" description="FAD-binding PCMH-type" evidence="4">
    <location>
        <begin position="187"/>
        <end position="366"/>
    </location>
</feature>
<sequence>MTPAIPTRGIVLTLFVWCALTAAKSHISEPPYIEPAFTTVPRTSPAGAPLFETETIQLTDSVLRKLKTTPSTAKYAQQFIFDNDKPPNSTRRKGFCKTYPGDHDWPSNPTWDVFDNLLGRGALIPTVPIAAPCYDSKWGPKNEVKCGDVTARFNTPYLHEGDPTSIMFPIYQGRTCMPGNPTVDCTLGGFPQFVVNATTVAQVQLALNFARNNNLRLVVKNTGHDYLGKSTGAGALSIWTNNNKQIEFLLNYQGDGYAGPAMKVGAGVTVREVYAAAEKNGVSALGGISPSVGFSGGYFAGGGHTPLSGLYGMAADHIMAINLVTASGHFMTASARSNPDLYWALRGGGGGTYGVVTSVVVRVHPKVPVTVAKFSFETSQNVSDEAFWLAVRKYYELHIPFTNAGTYSFYFIFNRKETTNGELRFQMQPFFAPNHTIESYNALTKPLFDTLKSLSIPVTFTKNVTYYGSYYPAYMDSWGNNMFPVGTVKTMAGNRILPRGHFQDAAKLNATLEVLKQHVDNGFHLGGYHQAPRNRANVDNAVSTAWREAVSFLIFGSRPVPDNGTVADMQTATDELIDEILKPWKDLAPPSQYGGSYLNEAAVMEPGWQHSFYGLKYEKMLEIKQRWDPRGLFYGPTAVGSEEWEVRDGDRGVQTQDGRLCHV</sequence>
<dbReference type="SUPFAM" id="SSF56176">
    <property type="entry name" value="FAD-binding/transporter-associated domain-like"/>
    <property type="match status" value="1"/>
</dbReference>
<evidence type="ECO:0000256" key="3">
    <source>
        <dbReference type="SAM" id="SignalP"/>
    </source>
</evidence>
<dbReference type="Pfam" id="PF01565">
    <property type="entry name" value="FAD_binding_4"/>
    <property type="match status" value="1"/>
</dbReference>
<dbReference type="GO" id="GO:0016491">
    <property type="term" value="F:oxidoreductase activity"/>
    <property type="evidence" value="ECO:0007669"/>
    <property type="project" value="UniProtKB-KW"/>
</dbReference>
<protein>
    <submittedName>
        <fullName evidence="5">FAD binding domain-containing protein</fullName>
    </submittedName>
</protein>
<dbReference type="InterPro" id="IPR036318">
    <property type="entry name" value="FAD-bd_PCMH-like_sf"/>
</dbReference>
<comment type="similarity">
    <text evidence="1">Belongs to the oxygen-dependent FAD-linked oxidoreductase family.</text>
</comment>
<reference evidence="5" key="1">
    <citation type="journal article" date="2020" name="Stud. Mycol.">
        <title>101 Dothideomycetes genomes: a test case for predicting lifestyles and emergence of pathogens.</title>
        <authorList>
            <person name="Haridas S."/>
            <person name="Albert R."/>
            <person name="Binder M."/>
            <person name="Bloem J."/>
            <person name="Labutti K."/>
            <person name="Salamov A."/>
            <person name="Andreopoulos B."/>
            <person name="Baker S."/>
            <person name="Barry K."/>
            <person name="Bills G."/>
            <person name="Bluhm B."/>
            <person name="Cannon C."/>
            <person name="Castanera R."/>
            <person name="Culley D."/>
            <person name="Daum C."/>
            <person name="Ezra D."/>
            <person name="Gonzalez J."/>
            <person name="Henrissat B."/>
            <person name="Kuo A."/>
            <person name="Liang C."/>
            <person name="Lipzen A."/>
            <person name="Lutzoni F."/>
            <person name="Magnuson J."/>
            <person name="Mondo S."/>
            <person name="Nolan M."/>
            <person name="Ohm R."/>
            <person name="Pangilinan J."/>
            <person name="Park H.-J."/>
            <person name="Ramirez L."/>
            <person name="Alfaro M."/>
            <person name="Sun H."/>
            <person name="Tritt A."/>
            <person name="Yoshinaga Y."/>
            <person name="Zwiers L.-H."/>
            <person name="Turgeon B."/>
            <person name="Goodwin S."/>
            <person name="Spatafora J."/>
            <person name="Crous P."/>
            <person name="Grigoriev I."/>
        </authorList>
    </citation>
    <scope>NUCLEOTIDE SEQUENCE</scope>
    <source>
        <strain evidence="5">ATCC 74209</strain>
    </source>
</reference>
<accession>A0A9P4JSE6</accession>
<gene>
    <name evidence="5" type="ORF">GQ43DRAFT_480510</name>
</gene>
<dbReference type="PANTHER" id="PTHR13878:SF91">
    <property type="entry name" value="FAD BINDING DOMAIN PROTEIN (AFU_ORTHOLOGUE AFUA_6G12070)-RELATED"/>
    <property type="match status" value="1"/>
</dbReference>
<dbReference type="PROSITE" id="PS51387">
    <property type="entry name" value="FAD_PCMH"/>
    <property type="match status" value="1"/>
</dbReference>
<dbReference type="InterPro" id="IPR050432">
    <property type="entry name" value="FAD-linked_Oxidoreductases_BP"/>
</dbReference>
<dbReference type="Gene3D" id="3.30.465.10">
    <property type="match status" value="1"/>
</dbReference>
<proteinExistence type="inferred from homology"/>
<dbReference type="GO" id="GO:0071949">
    <property type="term" value="F:FAD binding"/>
    <property type="evidence" value="ECO:0007669"/>
    <property type="project" value="InterPro"/>
</dbReference>
<evidence type="ECO:0000256" key="1">
    <source>
        <dbReference type="ARBA" id="ARBA00005466"/>
    </source>
</evidence>
<organism evidence="5 6">
    <name type="scientific">Delitschia confertaspora ATCC 74209</name>
    <dbReference type="NCBI Taxonomy" id="1513339"/>
    <lineage>
        <taxon>Eukaryota</taxon>
        <taxon>Fungi</taxon>
        <taxon>Dikarya</taxon>
        <taxon>Ascomycota</taxon>
        <taxon>Pezizomycotina</taxon>
        <taxon>Dothideomycetes</taxon>
        <taxon>Pleosporomycetidae</taxon>
        <taxon>Pleosporales</taxon>
        <taxon>Delitschiaceae</taxon>
        <taxon>Delitschia</taxon>
    </lineage>
</organism>
<keyword evidence="6" id="KW-1185">Reference proteome</keyword>
<evidence type="ECO:0000259" key="4">
    <source>
        <dbReference type="PROSITE" id="PS51387"/>
    </source>
</evidence>
<feature type="signal peptide" evidence="3">
    <location>
        <begin position="1"/>
        <end position="23"/>
    </location>
</feature>
<dbReference type="InterPro" id="IPR016166">
    <property type="entry name" value="FAD-bd_PCMH"/>
</dbReference>
<dbReference type="InterPro" id="IPR006094">
    <property type="entry name" value="Oxid_FAD_bind_N"/>
</dbReference>
<dbReference type="Pfam" id="PF08031">
    <property type="entry name" value="BBE"/>
    <property type="match status" value="1"/>
</dbReference>
<comment type="caution">
    <text evidence="5">The sequence shown here is derived from an EMBL/GenBank/DDBJ whole genome shotgun (WGS) entry which is preliminary data.</text>
</comment>